<reference evidence="1" key="1">
    <citation type="journal article" date="2023" name="G3 (Bethesda)">
        <title>A reference genome for the long-term kleptoplast-retaining sea slug Elysia crispata morphotype clarki.</title>
        <authorList>
            <person name="Eastman K.E."/>
            <person name="Pendleton A.L."/>
            <person name="Shaikh M.A."/>
            <person name="Suttiyut T."/>
            <person name="Ogas R."/>
            <person name="Tomko P."/>
            <person name="Gavelis G."/>
            <person name="Widhalm J.R."/>
            <person name="Wisecaver J.H."/>
        </authorList>
    </citation>
    <scope>NUCLEOTIDE SEQUENCE</scope>
    <source>
        <strain evidence="1">ECLA1</strain>
    </source>
</reference>
<comment type="caution">
    <text evidence="1">The sequence shown here is derived from an EMBL/GenBank/DDBJ whole genome shotgun (WGS) entry which is preliminary data.</text>
</comment>
<gene>
    <name evidence="1" type="ORF">RRG08_058616</name>
</gene>
<name>A0AAE1D8S5_9GAST</name>
<evidence type="ECO:0000313" key="2">
    <source>
        <dbReference type="Proteomes" id="UP001283361"/>
    </source>
</evidence>
<proteinExistence type="predicted"/>
<sequence length="109" mass="12384">MVWPQAYKTVEHWDLGRRGSFKEFCLVWKGYANSILTDGSLRCSWLHTVHSEGAGRVKGPHQRSGWICSSCSNEDFHKIFSVIRLGLGSYISPQLQAHVTPGTLEIYKF</sequence>
<keyword evidence="2" id="KW-1185">Reference proteome</keyword>
<accession>A0AAE1D8S5</accession>
<dbReference type="AlphaFoldDB" id="A0AAE1D8S5"/>
<dbReference type="EMBL" id="JAWDGP010004969">
    <property type="protein sequence ID" value="KAK3760618.1"/>
    <property type="molecule type" value="Genomic_DNA"/>
</dbReference>
<evidence type="ECO:0000313" key="1">
    <source>
        <dbReference type="EMBL" id="KAK3760618.1"/>
    </source>
</evidence>
<dbReference type="Proteomes" id="UP001283361">
    <property type="component" value="Unassembled WGS sequence"/>
</dbReference>
<organism evidence="1 2">
    <name type="scientific">Elysia crispata</name>
    <name type="common">lettuce slug</name>
    <dbReference type="NCBI Taxonomy" id="231223"/>
    <lineage>
        <taxon>Eukaryota</taxon>
        <taxon>Metazoa</taxon>
        <taxon>Spiralia</taxon>
        <taxon>Lophotrochozoa</taxon>
        <taxon>Mollusca</taxon>
        <taxon>Gastropoda</taxon>
        <taxon>Heterobranchia</taxon>
        <taxon>Euthyneura</taxon>
        <taxon>Panpulmonata</taxon>
        <taxon>Sacoglossa</taxon>
        <taxon>Placobranchoidea</taxon>
        <taxon>Plakobranchidae</taxon>
        <taxon>Elysia</taxon>
    </lineage>
</organism>
<protein>
    <submittedName>
        <fullName evidence="1">Uncharacterized protein</fullName>
    </submittedName>
</protein>